<protein>
    <submittedName>
        <fullName evidence="1">Uncharacterized protein</fullName>
    </submittedName>
</protein>
<dbReference type="Proteomes" id="UP000499080">
    <property type="component" value="Unassembled WGS sequence"/>
</dbReference>
<dbReference type="OrthoDB" id="616263at2759"/>
<reference evidence="1 2" key="1">
    <citation type="journal article" date="2019" name="Sci. Rep.">
        <title>Orb-weaving spider Araneus ventricosus genome elucidates the spidroin gene catalogue.</title>
        <authorList>
            <person name="Kono N."/>
            <person name="Nakamura H."/>
            <person name="Ohtoshi R."/>
            <person name="Moran D.A.P."/>
            <person name="Shinohara A."/>
            <person name="Yoshida Y."/>
            <person name="Fujiwara M."/>
            <person name="Mori M."/>
            <person name="Tomita M."/>
            <person name="Arakawa K."/>
        </authorList>
    </citation>
    <scope>NUCLEOTIDE SEQUENCE [LARGE SCALE GENOMIC DNA]</scope>
</reference>
<gene>
    <name evidence="1" type="ORF">AVEN_90164_1</name>
</gene>
<evidence type="ECO:0000313" key="1">
    <source>
        <dbReference type="EMBL" id="GBM60960.1"/>
    </source>
</evidence>
<dbReference type="AlphaFoldDB" id="A0A4Y2H4D0"/>
<name>A0A4Y2H4D0_ARAVE</name>
<keyword evidence="2" id="KW-1185">Reference proteome</keyword>
<proteinExistence type="predicted"/>
<organism evidence="1 2">
    <name type="scientific">Araneus ventricosus</name>
    <name type="common">Orbweaver spider</name>
    <name type="synonym">Epeira ventricosa</name>
    <dbReference type="NCBI Taxonomy" id="182803"/>
    <lineage>
        <taxon>Eukaryota</taxon>
        <taxon>Metazoa</taxon>
        <taxon>Ecdysozoa</taxon>
        <taxon>Arthropoda</taxon>
        <taxon>Chelicerata</taxon>
        <taxon>Arachnida</taxon>
        <taxon>Araneae</taxon>
        <taxon>Araneomorphae</taxon>
        <taxon>Entelegynae</taxon>
        <taxon>Araneoidea</taxon>
        <taxon>Araneidae</taxon>
        <taxon>Araneus</taxon>
    </lineage>
</organism>
<accession>A0A4Y2H4D0</accession>
<sequence length="83" mass="9525">MTPSLNLPGCLRRMASQWPADYSRFPKLWEHFTRTSCSSDSDVKTAAENLLIGKGRNFYQAGLDKYVLHSDKHLNIFGDYVEQ</sequence>
<comment type="caution">
    <text evidence="1">The sequence shown here is derived from an EMBL/GenBank/DDBJ whole genome shotgun (WGS) entry which is preliminary data.</text>
</comment>
<evidence type="ECO:0000313" key="2">
    <source>
        <dbReference type="Proteomes" id="UP000499080"/>
    </source>
</evidence>
<dbReference type="EMBL" id="BGPR01001747">
    <property type="protein sequence ID" value="GBM60960.1"/>
    <property type="molecule type" value="Genomic_DNA"/>
</dbReference>